<keyword evidence="5" id="KW-0819">tRNA processing</keyword>
<dbReference type="GO" id="GO:0004526">
    <property type="term" value="F:ribonuclease P activity"/>
    <property type="evidence" value="ECO:0007669"/>
    <property type="project" value="UniProtKB-EC"/>
</dbReference>
<comment type="function">
    <text evidence="9">Component of ribonuclease P, a protein complex that generates mature tRNA molecules by cleaving their 5'-ends. Also a component of RNase MRP, which cleaves pre-rRNA sequences.</text>
</comment>
<evidence type="ECO:0000313" key="12">
    <source>
        <dbReference type="Proteomes" id="UP000664534"/>
    </source>
</evidence>
<keyword evidence="7" id="KW-0539">Nucleus</keyword>
<accession>A0A8H3FBU7</accession>
<dbReference type="GO" id="GO:0030681">
    <property type="term" value="C:multimeric ribonuclease P complex"/>
    <property type="evidence" value="ECO:0007669"/>
    <property type="project" value="TreeGrafter"/>
</dbReference>
<dbReference type="GO" id="GO:0000460">
    <property type="term" value="P:maturation of 5.8S rRNA"/>
    <property type="evidence" value="ECO:0007669"/>
    <property type="project" value="UniProtKB-ARBA"/>
</dbReference>
<evidence type="ECO:0000313" key="11">
    <source>
        <dbReference type="EMBL" id="CAF9917916.1"/>
    </source>
</evidence>
<organism evidence="11 12">
    <name type="scientific">Imshaugia aleurites</name>
    <dbReference type="NCBI Taxonomy" id="172621"/>
    <lineage>
        <taxon>Eukaryota</taxon>
        <taxon>Fungi</taxon>
        <taxon>Dikarya</taxon>
        <taxon>Ascomycota</taxon>
        <taxon>Pezizomycotina</taxon>
        <taxon>Lecanoromycetes</taxon>
        <taxon>OSLEUM clade</taxon>
        <taxon>Lecanoromycetidae</taxon>
        <taxon>Lecanorales</taxon>
        <taxon>Lecanorineae</taxon>
        <taxon>Parmeliaceae</taxon>
        <taxon>Imshaugia</taxon>
    </lineage>
</organism>
<evidence type="ECO:0000256" key="1">
    <source>
        <dbReference type="ARBA" id="ARBA00000928"/>
    </source>
</evidence>
<comment type="subcellular location">
    <subcellularLocation>
        <location evidence="2">Nucleus</location>
    </subcellularLocation>
</comment>
<evidence type="ECO:0000256" key="9">
    <source>
        <dbReference type="ARBA" id="ARBA00055200"/>
    </source>
</evidence>
<dbReference type="SUPFAM" id="SSF160350">
    <property type="entry name" value="Rnp2-like"/>
    <property type="match status" value="1"/>
</dbReference>
<evidence type="ECO:0000256" key="5">
    <source>
        <dbReference type="ARBA" id="ARBA00022694"/>
    </source>
</evidence>
<feature type="compositionally biased region" description="Acidic residues" evidence="10">
    <location>
        <begin position="190"/>
        <end position="204"/>
    </location>
</feature>
<dbReference type="FunFam" id="3.30.70.3250:FF:000004">
    <property type="entry name" value="Ribonuclease P/MRP protein subunit POP5"/>
    <property type="match status" value="1"/>
</dbReference>
<evidence type="ECO:0000256" key="8">
    <source>
        <dbReference type="ARBA" id="ARBA00044198"/>
    </source>
</evidence>
<protein>
    <recommendedName>
        <fullName evidence="8">Ribonuclease P/MRP protein subunit POP5</fullName>
        <ecNumber evidence="4">3.1.26.5</ecNumber>
    </recommendedName>
</protein>
<dbReference type="GO" id="GO:0000172">
    <property type="term" value="C:ribonuclease MRP complex"/>
    <property type="evidence" value="ECO:0007669"/>
    <property type="project" value="UniProtKB-ARBA"/>
</dbReference>
<dbReference type="PANTHER" id="PTHR15441:SF2">
    <property type="entry name" value="RIBONUCLEASE P_MRP PROTEIN SUBUNIT POP5"/>
    <property type="match status" value="1"/>
</dbReference>
<evidence type="ECO:0000256" key="3">
    <source>
        <dbReference type="ARBA" id="ARBA00010800"/>
    </source>
</evidence>
<dbReference type="EMBL" id="CAJPDT010000019">
    <property type="protein sequence ID" value="CAF9917916.1"/>
    <property type="molecule type" value="Genomic_DNA"/>
</dbReference>
<keyword evidence="12" id="KW-1185">Reference proteome</keyword>
<dbReference type="AlphaFoldDB" id="A0A8H3FBU7"/>
<evidence type="ECO:0000256" key="4">
    <source>
        <dbReference type="ARBA" id="ARBA00012179"/>
    </source>
</evidence>
<reference evidence="11" key="1">
    <citation type="submission" date="2021-03" db="EMBL/GenBank/DDBJ databases">
        <authorList>
            <person name="Tagirdzhanova G."/>
        </authorList>
    </citation>
    <scope>NUCLEOTIDE SEQUENCE</scope>
</reference>
<dbReference type="GO" id="GO:0005730">
    <property type="term" value="C:nucleolus"/>
    <property type="evidence" value="ECO:0007669"/>
    <property type="project" value="TreeGrafter"/>
</dbReference>
<dbReference type="GO" id="GO:0001682">
    <property type="term" value="P:tRNA 5'-leader removal"/>
    <property type="evidence" value="ECO:0007669"/>
    <property type="project" value="InterPro"/>
</dbReference>
<comment type="caution">
    <text evidence="11">The sequence shown here is derived from an EMBL/GenBank/DDBJ whole genome shotgun (WGS) entry which is preliminary data.</text>
</comment>
<evidence type="ECO:0000256" key="10">
    <source>
        <dbReference type="SAM" id="MobiDB-lite"/>
    </source>
</evidence>
<dbReference type="Gene3D" id="3.30.70.3250">
    <property type="entry name" value="Ribonuclease P, Pop5 subunit"/>
    <property type="match status" value="1"/>
</dbReference>
<dbReference type="Pfam" id="PF01900">
    <property type="entry name" value="RNase_P_Rpp14"/>
    <property type="match status" value="1"/>
</dbReference>
<name>A0A8H3FBU7_9LECA</name>
<proteinExistence type="inferred from homology"/>
<dbReference type="OrthoDB" id="24745at2759"/>
<sequence>MVRIKHRYLLVHILYPDPADPNAKSSSLTPGKNFPDLVQFHRPSPNDLTPQLFARAIKDQVLLLYGDYGLGLVTSSLYIKYLSPATSTAIVRCSRAHYRLVWAALSFMTHITVTSTQSHQSRACAMQVVRVSGTIKKVEEEAIRRARAAILRAKRESDEGTADGILGILGKEGEETLQGEKNMNDLSSMSDEDNEMGIESDEDG</sequence>
<dbReference type="InterPro" id="IPR038085">
    <property type="entry name" value="Rnp2-like_sf"/>
</dbReference>
<dbReference type="GO" id="GO:0033204">
    <property type="term" value="F:ribonuclease P RNA binding"/>
    <property type="evidence" value="ECO:0007669"/>
    <property type="project" value="TreeGrafter"/>
</dbReference>
<evidence type="ECO:0000256" key="2">
    <source>
        <dbReference type="ARBA" id="ARBA00004123"/>
    </source>
</evidence>
<evidence type="ECO:0000256" key="6">
    <source>
        <dbReference type="ARBA" id="ARBA00022801"/>
    </source>
</evidence>
<dbReference type="PANTHER" id="PTHR15441">
    <property type="entry name" value="RIBONUCLEASE P PROTEIN SUBUNIT P14"/>
    <property type="match status" value="1"/>
</dbReference>
<feature type="compositionally biased region" description="Polar residues" evidence="10">
    <location>
        <begin position="179"/>
        <end position="189"/>
    </location>
</feature>
<feature type="region of interest" description="Disordered" evidence="10">
    <location>
        <begin position="170"/>
        <end position="204"/>
    </location>
</feature>
<gene>
    <name evidence="11" type="ORF">IMSHALPRED_003782</name>
</gene>
<keyword evidence="6" id="KW-0378">Hydrolase</keyword>
<comment type="similarity">
    <text evidence="3">Belongs to the eukaryotic/archaeal RNase P protein component 2 family.</text>
</comment>
<dbReference type="Proteomes" id="UP000664534">
    <property type="component" value="Unassembled WGS sequence"/>
</dbReference>
<dbReference type="EC" id="3.1.26.5" evidence="4"/>
<dbReference type="InterPro" id="IPR002759">
    <property type="entry name" value="Pop5/Rpp14/Rnp2-like"/>
</dbReference>
<evidence type="ECO:0000256" key="7">
    <source>
        <dbReference type="ARBA" id="ARBA00023242"/>
    </source>
</evidence>
<comment type="catalytic activity">
    <reaction evidence="1">
        <text>Endonucleolytic cleavage of RNA, removing 5'-extranucleotides from tRNA precursor.</text>
        <dbReference type="EC" id="3.1.26.5"/>
    </reaction>
</comment>